<evidence type="ECO:0000313" key="3">
    <source>
        <dbReference type="Proteomes" id="UP000265614"/>
    </source>
</evidence>
<dbReference type="Gene3D" id="2.160.20.10">
    <property type="entry name" value="Single-stranded right-handed beta-helix, Pectin lyase-like"/>
    <property type="match status" value="1"/>
</dbReference>
<accession>A0A3A3ZMI5</accession>
<evidence type="ECO:0000256" key="1">
    <source>
        <dbReference type="SAM" id="MobiDB-lite"/>
    </source>
</evidence>
<evidence type="ECO:0000313" key="2">
    <source>
        <dbReference type="EMBL" id="RJK97875.1"/>
    </source>
</evidence>
<dbReference type="InterPro" id="IPR011050">
    <property type="entry name" value="Pectin_lyase_fold/virulence"/>
</dbReference>
<reference evidence="2 3" key="1">
    <citation type="submission" date="2018-09" db="EMBL/GenBank/DDBJ databases">
        <title>YIM 75000 draft genome.</title>
        <authorList>
            <person name="Tang S."/>
            <person name="Feng Y."/>
        </authorList>
    </citation>
    <scope>NUCLEOTIDE SEQUENCE [LARGE SCALE GENOMIC DNA]</scope>
    <source>
        <strain evidence="2 3">YIM 75000</strain>
    </source>
</reference>
<dbReference type="EMBL" id="QZEZ01000001">
    <property type="protein sequence ID" value="RJK97875.1"/>
    <property type="molecule type" value="Genomic_DNA"/>
</dbReference>
<dbReference type="AlphaFoldDB" id="A0A3A3ZMI5"/>
<feature type="region of interest" description="Disordered" evidence="1">
    <location>
        <begin position="1"/>
        <end position="54"/>
    </location>
</feature>
<feature type="region of interest" description="Disordered" evidence="1">
    <location>
        <begin position="78"/>
        <end position="111"/>
    </location>
</feature>
<feature type="compositionally biased region" description="Gly residues" evidence="1">
    <location>
        <begin position="33"/>
        <end position="48"/>
    </location>
</feature>
<sequence>MGGYDDSVPGRPGPGSPGSPGSSGSPGSARAAGGAGGGARAPRGGGPGPSRRSLLVAAGGLGLAGVGGAVLWRSLGDDGPGGAAAGPAPRTPAPSQTPSPVTGADDASPELQGLLDAGDARVVLPEGSHVLRSGLVVPPHVREIEVPEGTVLTMAGDEVLLRRNGRIEQQPRQVVTAVQGADAVRLADVSGIRAGAWVYLCSDDWLKEGKSKRGMLRRVEAVEGDLLRVDKPLISSLSTAPRAHVVALAPSLALTGAGALENADPQGTFSNLVRLDFVESPEVAGVELRFCGSAALRTFGTVGGTIDAYIHDCVDDQGRNHYGYGVSCTSTTRDLRVLGRIERVRHAFTTDHGYDALVESIAQTGEPEDIYVAPRVRETSSTGIDTHEPGDGITIVPDIEGCGTMKWGGMNVRARNVTIQGGTVRDSNEWGIFVQPSAGGTTVIRDVEVSGVRDGRGVHCKAGARIEGGSVSGFGDRFGIHIEPGTTVDVEGTRIDGGQADGSRGIALAGTSCSLTGTVANCSVGVLELPDASDNRVLLDYDNVAREVISAT</sequence>
<gene>
    <name evidence="2" type="ORF">D5H78_02580</name>
</gene>
<proteinExistence type="predicted"/>
<dbReference type="Proteomes" id="UP000265614">
    <property type="component" value="Unassembled WGS sequence"/>
</dbReference>
<dbReference type="InterPro" id="IPR012334">
    <property type="entry name" value="Pectin_lyas_fold"/>
</dbReference>
<dbReference type="SUPFAM" id="SSF51126">
    <property type="entry name" value="Pectin lyase-like"/>
    <property type="match status" value="1"/>
</dbReference>
<name>A0A3A3ZMI5_9ACTN</name>
<comment type="caution">
    <text evidence="2">The sequence shown here is derived from an EMBL/GenBank/DDBJ whole genome shotgun (WGS) entry which is preliminary data.</text>
</comment>
<feature type="compositionally biased region" description="Low complexity" evidence="1">
    <location>
        <begin position="19"/>
        <end position="32"/>
    </location>
</feature>
<protein>
    <submittedName>
        <fullName evidence="2">Right-handed parallel beta-helix repeat-containing protein</fullName>
    </submittedName>
</protein>
<keyword evidence="3" id="KW-1185">Reference proteome</keyword>
<organism evidence="2 3">
    <name type="scientific">Vallicoccus soli</name>
    <dbReference type="NCBI Taxonomy" id="2339232"/>
    <lineage>
        <taxon>Bacteria</taxon>
        <taxon>Bacillati</taxon>
        <taxon>Actinomycetota</taxon>
        <taxon>Actinomycetes</taxon>
        <taxon>Motilibacterales</taxon>
        <taxon>Vallicoccaceae</taxon>
        <taxon>Vallicoccus</taxon>
    </lineage>
</organism>